<feature type="compositionally biased region" description="Polar residues" evidence="3">
    <location>
        <begin position="817"/>
        <end position="838"/>
    </location>
</feature>
<dbReference type="Gene3D" id="2.60.40.10">
    <property type="entry name" value="Immunoglobulins"/>
    <property type="match status" value="4"/>
</dbReference>
<dbReference type="InterPro" id="IPR013783">
    <property type="entry name" value="Ig-like_fold"/>
</dbReference>
<dbReference type="InterPro" id="IPR054090">
    <property type="entry name" value="Cep192_Spd-2-like_dom"/>
</dbReference>
<comment type="similarity">
    <text evidence="1">Belongs to the cycloisomerase 2 family.</text>
</comment>
<feature type="domain" description="Cep192/Spd-2-like" evidence="4">
    <location>
        <begin position="134"/>
        <end position="235"/>
    </location>
</feature>
<evidence type="ECO:0000256" key="2">
    <source>
        <dbReference type="ARBA" id="ARBA00022526"/>
    </source>
</evidence>
<keyword evidence="2" id="KW-0119">Carbohydrate metabolism</keyword>
<dbReference type="InterPro" id="IPR011045">
    <property type="entry name" value="N2O_reductase_N"/>
</dbReference>
<dbReference type="Proteomes" id="UP000238701">
    <property type="component" value="Unassembled WGS sequence"/>
</dbReference>
<keyword evidence="5" id="KW-0378">Hydrolase</keyword>
<name>A0A2U3KX22_9BACT</name>
<dbReference type="GO" id="GO:0006006">
    <property type="term" value="P:glucose metabolic process"/>
    <property type="evidence" value="ECO:0007669"/>
    <property type="project" value="UniProtKB-KW"/>
</dbReference>
<feature type="region of interest" description="Disordered" evidence="3">
    <location>
        <begin position="809"/>
        <end position="840"/>
    </location>
</feature>
<dbReference type="EMBL" id="OMOD01000147">
    <property type="protein sequence ID" value="SPF44173.1"/>
    <property type="molecule type" value="Genomic_DNA"/>
</dbReference>
<dbReference type="AlphaFoldDB" id="A0A2U3KX22"/>
<proteinExistence type="inferred from homology"/>
<dbReference type="PANTHER" id="PTHR30344">
    <property type="entry name" value="6-PHOSPHOGLUCONOLACTONASE-RELATED"/>
    <property type="match status" value="1"/>
</dbReference>
<accession>A0A2U3KX22</accession>
<dbReference type="InterPro" id="IPR019405">
    <property type="entry name" value="Lactonase_7-beta_prop"/>
</dbReference>
<dbReference type="Gene3D" id="2.130.10.10">
    <property type="entry name" value="YVTN repeat-like/Quinoprotein amine dehydrogenase"/>
    <property type="match status" value="3"/>
</dbReference>
<dbReference type="EC" id="3.1.1.31" evidence="5"/>
<dbReference type="SUPFAM" id="SSF75011">
    <property type="entry name" value="3-carboxy-cis,cis-mucoante lactonizing enzyme"/>
    <property type="match status" value="1"/>
</dbReference>
<evidence type="ECO:0000259" key="4">
    <source>
        <dbReference type="Pfam" id="PF22073"/>
    </source>
</evidence>
<keyword evidence="2" id="KW-0313">Glucose metabolism</keyword>
<protein>
    <submittedName>
        <fullName evidence="5">Putative 6-phosphogluconolactonase</fullName>
        <ecNumber evidence="5">3.1.1.31</ecNumber>
    </submittedName>
</protein>
<evidence type="ECO:0000313" key="6">
    <source>
        <dbReference type="Proteomes" id="UP000238701"/>
    </source>
</evidence>
<gene>
    <name evidence="5" type="ORF">SBA1_520029</name>
</gene>
<reference evidence="6" key="1">
    <citation type="submission" date="2018-02" db="EMBL/GenBank/DDBJ databases">
        <authorList>
            <person name="Hausmann B."/>
        </authorList>
    </citation>
    <scope>NUCLEOTIDE SEQUENCE [LARGE SCALE GENOMIC DNA]</scope>
    <source>
        <strain evidence="6">Peat soil MAG SbA1</strain>
    </source>
</reference>
<dbReference type="SUPFAM" id="SSF50974">
    <property type="entry name" value="Nitrous oxide reductase, N-terminal domain"/>
    <property type="match status" value="1"/>
</dbReference>
<dbReference type="PANTHER" id="PTHR30344:SF1">
    <property type="entry name" value="6-PHOSPHOGLUCONOLACTONASE"/>
    <property type="match status" value="1"/>
</dbReference>
<evidence type="ECO:0000256" key="1">
    <source>
        <dbReference type="ARBA" id="ARBA00005564"/>
    </source>
</evidence>
<dbReference type="InterPro" id="IPR015943">
    <property type="entry name" value="WD40/YVTN_repeat-like_dom_sf"/>
</dbReference>
<sequence length="1135" mass="113840">MTLKKICVSMGRGAMRGVLLIVAFTAASFAQSVKLSVTTLTFANQLIGTTSSAKNITLTNTDSVNPLAIDGILDSGDYSETDTCGTSLAPSASCTIFVTFSPTVRGGISGAITIQDEASNSPQLISLTGNGFTPVSFSPPSLSFGTVPVGTKSPAKTVTVTNNQSTSATLQFSASGDYSALGSGATPCGAILGANSKCTLAVTFQPTVNGAINGALTIAYNAPFSPQEVSLSGTGSGGSSVPLTFSPTSLFFGNVVVNTTSAGKVVTVKNVSASAVTINTFPASGNYSASGSGATPCGGPLNAGSSCTFTVTFTPTLALTVPGAVTVADNAADSPQVLSLTGNGIQLVTLSPGTLTFAAQRLGTTSPVQTVTLANHQTADTLAIDSMAVTGDFRTVTTGKHPCGNRVAALASCTIGVVFAPAAGGGSVTGALTVAYNASSTPGVVNLSASATGLLPRFAYSIGSTLHSFTVDAATGQLRSTSYVLATGAQSVAVTPSTAFVYAPDIGTGNVAAFSANAGSGVLTTVSGSPFPGQPDAFAITVDPSSRFVYVANANSTSKNISGYTIKSATGALSAMSGSPFQAGNDTRALAVDPTGKFLYAANATSNNISAYTINSATGELSQIVNSPFSIPGVNPVPQSIAVDPATKFVFVGSSAGGGICAFTINPATGGLALVPGSPFANGSVVVSLAVNPSGRFLYTANDASNVSGYSIDGSTGALSALLGSPFAGGTFTSSVAADPSGRFLYVGDFSSGDLMMFTIDQNSGALTLSRLFQGGNVLGIALANGTTPVTYTPKFAYAANSDDNTVSGYTLDPESGSLTPVSGSPFKTNAPSGSEPQPVSLAVDPSGKFEYAVDFNGNGSTAYLVGYTINPLTGALTLVSYSPFAAGNQLRTVTIDPSGRFVYVTDPFTSQIYGFSIVLATGNLAPLSGFPFGTGFGTSPYAAAIDPSGRFLCAADSMLNRVDSFSIDPISGKLTFVSATATDGGEGVVVDPSGRFVYVAALGIEAYTISNTGVLTPISEVYTDVGQPKAVVVDPSGRFLYAANNTTNDVSVFAIDYNTGSLTPLLGSPFPAGSGPQSMTLDASGSFAYVANSVDNDLSAYTIDPTSGALVANPFAPFAAGASVWWVTTTGNIH</sequence>
<dbReference type="GO" id="GO:0017057">
    <property type="term" value="F:6-phosphogluconolactonase activity"/>
    <property type="evidence" value="ECO:0007669"/>
    <property type="project" value="UniProtKB-EC"/>
</dbReference>
<organism evidence="5 6">
    <name type="scientific">Candidatus Sulfotelmatobacter kueseliae</name>
    <dbReference type="NCBI Taxonomy" id="2042962"/>
    <lineage>
        <taxon>Bacteria</taxon>
        <taxon>Pseudomonadati</taxon>
        <taxon>Acidobacteriota</taxon>
        <taxon>Terriglobia</taxon>
        <taxon>Terriglobales</taxon>
        <taxon>Candidatus Korobacteraceae</taxon>
        <taxon>Candidatus Sulfotelmatobacter</taxon>
    </lineage>
</organism>
<evidence type="ECO:0000256" key="3">
    <source>
        <dbReference type="SAM" id="MobiDB-lite"/>
    </source>
</evidence>
<dbReference type="InterPro" id="IPR050282">
    <property type="entry name" value="Cycloisomerase_2"/>
</dbReference>
<dbReference type="NCBIfam" id="NF012200">
    <property type="entry name" value="choice_anch_D"/>
    <property type="match status" value="4"/>
</dbReference>
<dbReference type="Pfam" id="PF22073">
    <property type="entry name" value="Cep192_D4"/>
    <property type="match status" value="1"/>
</dbReference>
<dbReference type="Pfam" id="PF10282">
    <property type="entry name" value="Lactonase"/>
    <property type="match status" value="4"/>
</dbReference>
<evidence type="ECO:0000313" key="5">
    <source>
        <dbReference type="EMBL" id="SPF44173.1"/>
    </source>
</evidence>
<dbReference type="GO" id="GO:0005829">
    <property type="term" value="C:cytosol"/>
    <property type="evidence" value="ECO:0007669"/>
    <property type="project" value="TreeGrafter"/>
</dbReference>